<feature type="non-terminal residue" evidence="1">
    <location>
        <position position="44"/>
    </location>
</feature>
<feature type="non-terminal residue" evidence="1">
    <location>
        <position position="1"/>
    </location>
</feature>
<keyword evidence="2" id="KW-1185">Reference proteome</keyword>
<organism evidence="1 2">
    <name type="scientific">Scutellospora calospora</name>
    <dbReference type="NCBI Taxonomy" id="85575"/>
    <lineage>
        <taxon>Eukaryota</taxon>
        <taxon>Fungi</taxon>
        <taxon>Fungi incertae sedis</taxon>
        <taxon>Mucoromycota</taxon>
        <taxon>Glomeromycotina</taxon>
        <taxon>Glomeromycetes</taxon>
        <taxon>Diversisporales</taxon>
        <taxon>Gigasporaceae</taxon>
        <taxon>Scutellospora</taxon>
    </lineage>
</organism>
<name>A0ACA9MP49_9GLOM</name>
<proteinExistence type="predicted"/>
<protein>
    <submittedName>
        <fullName evidence="1">10723_t:CDS:1</fullName>
    </submittedName>
</protein>
<gene>
    <name evidence="1" type="ORF">SCALOS_LOCUS7067</name>
</gene>
<evidence type="ECO:0000313" key="2">
    <source>
        <dbReference type="Proteomes" id="UP000789860"/>
    </source>
</evidence>
<reference evidence="1" key="1">
    <citation type="submission" date="2021-06" db="EMBL/GenBank/DDBJ databases">
        <authorList>
            <person name="Kallberg Y."/>
            <person name="Tangrot J."/>
            <person name="Rosling A."/>
        </authorList>
    </citation>
    <scope>NUCLEOTIDE SEQUENCE</scope>
    <source>
        <strain evidence="1">AU212A</strain>
    </source>
</reference>
<dbReference type="EMBL" id="CAJVPM010015038">
    <property type="protein sequence ID" value="CAG8605079.1"/>
    <property type="molecule type" value="Genomic_DNA"/>
</dbReference>
<accession>A0ACA9MP49</accession>
<evidence type="ECO:0000313" key="1">
    <source>
        <dbReference type="EMBL" id="CAG8605079.1"/>
    </source>
</evidence>
<sequence>FAMEIKQELRADQENVANPEYISQDSILESQYVTTVSKYEGHRG</sequence>
<dbReference type="Proteomes" id="UP000789860">
    <property type="component" value="Unassembled WGS sequence"/>
</dbReference>
<comment type="caution">
    <text evidence="1">The sequence shown here is derived from an EMBL/GenBank/DDBJ whole genome shotgun (WGS) entry which is preliminary data.</text>
</comment>